<feature type="compositionally biased region" description="Polar residues" evidence="1">
    <location>
        <begin position="47"/>
        <end position="66"/>
    </location>
</feature>
<name>A0AAW2HM22_9NEOP</name>
<feature type="region of interest" description="Disordered" evidence="1">
    <location>
        <begin position="1"/>
        <end position="124"/>
    </location>
</feature>
<dbReference type="EMBL" id="JARGDH010000004">
    <property type="protein sequence ID" value="KAL0271010.1"/>
    <property type="molecule type" value="Genomic_DNA"/>
</dbReference>
<accession>A0AAW2HM22</accession>
<evidence type="ECO:0000256" key="1">
    <source>
        <dbReference type="SAM" id="MobiDB-lite"/>
    </source>
</evidence>
<sequence length="217" mass="23805">MEDIRSSSRNLAPVCSCPDWGKPGSQWGSLTRRGAAPEERCAHASNRCLNQTAADRPQSRVSTLERPSSRGAAGPVPERPLSRGAVVYERPSSRAGFDRPGSRIGSVGGLPQYEAPPSRRASATGVFDNRTGMIYERSGIAVEEARTPGETRRAHSAQNNPDYEQAPQLHSVCCAEWENGLGPQSEWDIDVDIRQHIQQCTCTCNHMGYGNFMDYQE</sequence>
<gene>
    <name evidence="2" type="ORF">PYX00_008256</name>
</gene>
<proteinExistence type="predicted"/>
<evidence type="ECO:0000313" key="2">
    <source>
        <dbReference type="EMBL" id="KAL0271010.1"/>
    </source>
</evidence>
<reference evidence="2" key="1">
    <citation type="journal article" date="2024" name="Gigascience">
        <title>Chromosome-level genome of the poultry shaft louse Menopon gallinae provides insight into the host-switching and adaptive evolution of parasitic lice.</title>
        <authorList>
            <person name="Xu Y."/>
            <person name="Ma L."/>
            <person name="Liu S."/>
            <person name="Liang Y."/>
            <person name="Liu Q."/>
            <person name="He Z."/>
            <person name="Tian L."/>
            <person name="Duan Y."/>
            <person name="Cai W."/>
            <person name="Li H."/>
            <person name="Song F."/>
        </authorList>
    </citation>
    <scope>NUCLEOTIDE SEQUENCE</scope>
    <source>
        <strain evidence="2">Cailab_2023a</strain>
    </source>
</reference>
<comment type="caution">
    <text evidence="2">The sequence shown here is derived from an EMBL/GenBank/DDBJ whole genome shotgun (WGS) entry which is preliminary data.</text>
</comment>
<protein>
    <submittedName>
        <fullName evidence="2">Uncharacterized protein</fullName>
    </submittedName>
</protein>
<organism evidence="2">
    <name type="scientific">Menopon gallinae</name>
    <name type="common">poultry shaft louse</name>
    <dbReference type="NCBI Taxonomy" id="328185"/>
    <lineage>
        <taxon>Eukaryota</taxon>
        <taxon>Metazoa</taxon>
        <taxon>Ecdysozoa</taxon>
        <taxon>Arthropoda</taxon>
        <taxon>Hexapoda</taxon>
        <taxon>Insecta</taxon>
        <taxon>Pterygota</taxon>
        <taxon>Neoptera</taxon>
        <taxon>Paraneoptera</taxon>
        <taxon>Psocodea</taxon>
        <taxon>Troctomorpha</taxon>
        <taxon>Phthiraptera</taxon>
        <taxon>Amblycera</taxon>
        <taxon>Menoponidae</taxon>
        <taxon>Menopon</taxon>
    </lineage>
</organism>
<dbReference type="AlphaFoldDB" id="A0AAW2HM22"/>